<dbReference type="RefSeq" id="WP_277865496.1">
    <property type="nucleotide sequence ID" value="NZ_JAKKUT010000001.1"/>
</dbReference>
<dbReference type="SUPFAM" id="SSF49879">
    <property type="entry name" value="SMAD/FHA domain"/>
    <property type="match status" value="1"/>
</dbReference>
<evidence type="ECO:0000313" key="2">
    <source>
        <dbReference type="EMBL" id="MDG2989576.1"/>
    </source>
</evidence>
<dbReference type="InterPro" id="IPR008984">
    <property type="entry name" value="SMAD_FHA_dom_sf"/>
</dbReference>
<evidence type="ECO:0000313" key="3">
    <source>
        <dbReference type="Proteomes" id="UP001154265"/>
    </source>
</evidence>
<gene>
    <name evidence="2" type="ORF">L3556_01315</name>
</gene>
<reference evidence="2" key="1">
    <citation type="journal article" date="2022" name="Genome Biol. Evol.">
        <title>A New Gene Family Diagnostic for Intracellular Biomineralization of Amorphous Ca Carbonates by Cyanobacteria.</title>
        <authorList>
            <person name="Benzerara K."/>
            <person name="Duprat E."/>
            <person name="Bitard-Feildel T."/>
            <person name="Caumes G."/>
            <person name="Cassier-Chauvat C."/>
            <person name="Chauvat F."/>
            <person name="Dezi M."/>
            <person name="Diop S.I."/>
            <person name="Gaschignard G."/>
            <person name="Gorgen S."/>
            <person name="Gugger M."/>
            <person name="Lopez-Garcia P."/>
            <person name="Millet M."/>
            <person name="Skouri-Panet F."/>
            <person name="Moreira D."/>
            <person name="Callebaut I."/>
        </authorList>
    </citation>
    <scope>NUCLEOTIDE SEQUENCE</scope>
    <source>
        <strain evidence="2">G9</strain>
    </source>
</reference>
<dbReference type="PROSITE" id="PS50006">
    <property type="entry name" value="FHA_DOMAIN"/>
    <property type="match status" value="1"/>
</dbReference>
<dbReference type="InterPro" id="IPR000253">
    <property type="entry name" value="FHA_dom"/>
</dbReference>
<dbReference type="SMART" id="SM00240">
    <property type="entry name" value="FHA"/>
    <property type="match status" value="1"/>
</dbReference>
<evidence type="ECO:0000259" key="1">
    <source>
        <dbReference type="PROSITE" id="PS50006"/>
    </source>
</evidence>
<dbReference type="InterPro" id="IPR050923">
    <property type="entry name" value="Cell_Proc_Reg/RNA_Proc"/>
</dbReference>
<dbReference type="Pfam" id="PF00498">
    <property type="entry name" value="FHA"/>
    <property type="match status" value="1"/>
</dbReference>
<reference evidence="2" key="2">
    <citation type="submission" date="2022-01" db="EMBL/GenBank/DDBJ databases">
        <authorList>
            <person name="Zivanovic Y."/>
            <person name="Moreira D."/>
            <person name="Lopez-Garcia P."/>
        </authorList>
    </citation>
    <scope>NUCLEOTIDE SEQUENCE</scope>
    <source>
        <strain evidence="2">G9</strain>
    </source>
</reference>
<comment type="caution">
    <text evidence="2">The sequence shown here is derived from an EMBL/GenBank/DDBJ whole genome shotgun (WGS) entry which is preliminary data.</text>
</comment>
<dbReference type="CDD" id="cd00060">
    <property type="entry name" value="FHA"/>
    <property type="match status" value="1"/>
</dbReference>
<feature type="domain" description="FHA" evidence="1">
    <location>
        <begin position="33"/>
        <end position="86"/>
    </location>
</feature>
<name>A0ABT6EUQ2_9SYNE</name>
<sequence>MGTNDCDNHEAWLIIRYQSELVGKFRLAGRTTWTIGRSRDCDIKINDPCISRQQATLEARPRQHLLLFWIVDHHSRNGTLVNGSLITEKLLHDGDIIMMGNTDLAFRYAGVTRTLTDHYAPNHL</sequence>
<keyword evidence="3" id="KW-1185">Reference proteome</keyword>
<dbReference type="Proteomes" id="UP001154265">
    <property type="component" value="Unassembled WGS sequence"/>
</dbReference>
<dbReference type="Gene3D" id="2.60.200.20">
    <property type="match status" value="1"/>
</dbReference>
<proteinExistence type="predicted"/>
<protein>
    <submittedName>
        <fullName evidence="2">FHA domain-containing protein</fullName>
    </submittedName>
</protein>
<organism evidence="2 3">
    <name type="scientific">Candidatus Synechococcus calcipolaris G9</name>
    <dbReference type="NCBI Taxonomy" id="1497997"/>
    <lineage>
        <taxon>Bacteria</taxon>
        <taxon>Bacillati</taxon>
        <taxon>Cyanobacteriota</taxon>
        <taxon>Cyanophyceae</taxon>
        <taxon>Synechococcales</taxon>
        <taxon>Synechococcaceae</taxon>
        <taxon>Synechococcus</taxon>
    </lineage>
</organism>
<accession>A0ABT6EUQ2</accession>
<dbReference type="EMBL" id="JAKKUT010000001">
    <property type="protein sequence ID" value="MDG2989576.1"/>
    <property type="molecule type" value="Genomic_DNA"/>
</dbReference>
<dbReference type="PANTHER" id="PTHR23308">
    <property type="entry name" value="NUCLEAR INHIBITOR OF PROTEIN PHOSPHATASE-1"/>
    <property type="match status" value="1"/>
</dbReference>